<sequence length="290" mass="30631">MLLISKSFFAVVSLLSTSPISALASTVSATPAQTSLGVGGSELVLPPLLETDLGLSHYRYNIGGGGVNVSNPVRAPETFYQASAHGVSSLTAFVNSAPASLTSGHASCNGAFVNGRKIVGDPSPCGQEEGMMVSANQRAEIINGVYSALQAKGLQNTLSTYVNNIKLRFPGKAAWMSFWTLVSGGRNGLLQPKLCGKQKLESLSLDVTKHFWTYKHFGNFVKLLAMNPNATDTTLSLTFPATVCAVSAFCTSASEDFTTVAPATKSGTAAWSLPLRKMSLTTYTFNRRAC</sequence>
<keyword evidence="2" id="KW-0378">Hydrolase</keyword>
<protein>
    <submittedName>
        <fullName evidence="2">Glycoside hydrolase</fullName>
    </submittedName>
</protein>
<name>A0AAD7F1Y1_9AGAR</name>
<dbReference type="AlphaFoldDB" id="A0AAD7F1Y1"/>
<evidence type="ECO:0000256" key="1">
    <source>
        <dbReference type="SAM" id="SignalP"/>
    </source>
</evidence>
<feature type="signal peptide" evidence="1">
    <location>
        <begin position="1"/>
        <end position="24"/>
    </location>
</feature>
<dbReference type="Proteomes" id="UP001218218">
    <property type="component" value="Unassembled WGS sequence"/>
</dbReference>
<gene>
    <name evidence="2" type="ORF">DFH08DRAFT_799032</name>
</gene>
<feature type="chain" id="PRO_5041924095" evidence="1">
    <location>
        <begin position="25"/>
        <end position="290"/>
    </location>
</feature>
<comment type="caution">
    <text evidence="2">The sequence shown here is derived from an EMBL/GenBank/DDBJ whole genome shotgun (WGS) entry which is preliminary data.</text>
</comment>
<evidence type="ECO:0000313" key="3">
    <source>
        <dbReference type="Proteomes" id="UP001218218"/>
    </source>
</evidence>
<keyword evidence="3" id="KW-1185">Reference proteome</keyword>
<proteinExistence type="predicted"/>
<keyword evidence="1" id="KW-0732">Signal</keyword>
<dbReference type="EMBL" id="JARIHO010000003">
    <property type="protein sequence ID" value="KAJ7364716.1"/>
    <property type="molecule type" value="Genomic_DNA"/>
</dbReference>
<dbReference type="GO" id="GO:0016787">
    <property type="term" value="F:hydrolase activity"/>
    <property type="evidence" value="ECO:0007669"/>
    <property type="project" value="UniProtKB-KW"/>
</dbReference>
<evidence type="ECO:0000313" key="2">
    <source>
        <dbReference type="EMBL" id="KAJ7364716.1"/>
    </source>
</evidence>
<reference evidence="2" key="1">
    <citation type="submission" date="2023-03" db="EMBL/GenBank/DDBJ databases">
        <title>Massive genome expansion in bonnet fungi (Mycena s.s.) driven by repeated elements and novel gene families across ecological guilds.</title>
        <authorList>
            <consortium name="Lawrence Berkeley National Laboratory"/>
            <person name="Harder C.B."/>
            <person name="Miyauchi S."/>
            <person name="Viragh M."/>
            <person name="Kuo A."/>
            <person name="Thoen E."/>
            <person name="Andreopoulos B."/>
            <person name="Lu D."/>
            <person name="Skrede I."/>
            <person name="Drula E."/>
            <person name="Henrissat B."/>
            <person name="Morin E."/>
            <person name="Kohler A."/>
            <person name="Barry K."/>
            <person name="LaButti K."/>
            <person name="Morin E."/>
            <person name="Salamov A."/>
            <person name="Lipzen A."/>
            <person name="Mereny Z."/>
            <person name="Hegedus B."/>
            <person name="Baldrian P."/>
            <person name="Stursova M."/>
            <person name="Weitz H."/>
            <person name="Taylor A."/>
            <person name="Grigoriev I.V."/>
            <person name="Nagy L.G."/>
            <person name="Martin F."/>
            <person name="Kauserud H."/>
        </authorList>
    </citation>
    <scope>NUCLEOTIDE SEQUENCE</scope>
    <source>
        <strain evidence="2">CBHHK002</strain>
    </source>
</reference>
<accession>A0AAD7F1Y1</accession>
<organism evidence="2 3">
    <name type="scientific">Mycena albidolilacea</name>
    <dbReference type="NCBI Taxonomy" id="1033008"/>
    <lineage>
        <taxon>Eukaryota</taxon>
        <taxon>Fungi</taxon>
        <taxon>Dikarya</taxon>
        <taxon>Basidiomycota</taxon>
        <taxon>Agaricomycotina</taxon>
        <taxon>Agaricomycetes</taxon>
        <taxon>Agaricomycetidae</taxon>
        <taxon>Agaricales</taxon>
        <taxon>Marasmiineae</taxon>
        <taxon>Mycenaceae</taxon>
        <taxon>Mycena</taxon>
    </lineage>
</organism>